<dbReference type="InterPro" id="IPR044068">
    <property type="entry name" value="CB"/>
</dbReference>
<evidence type="ECO:0000313" key="8">
    <source>
        <dbReference type="EMBL" id="MXP14021.1"/>
    </source>
</evidence>
<keyword evidence="9" id="KW-1185">Reference proteome</keyword>
<evidence type="ECO:0000256" key="3">
    <source>
        <dbReference type="ARBA" id="ARBA00023125"/>
    </source>
</evidence>
<organism evidence="8 9">
    <name type="scientific">Allopontixanthobacter confluentis</name>
    <dbReference type="NCBI Taxonomy" id="1849021"/>
    <lineage>
        <taxon>Bacteria</taxon>
        <taxon>Pseudomonadati</taxon>
        <taxon>Pseudomonadota</taxon>
        <taxon>Alphaproteobacteria</taxon>
        <taxon>Sphingomonadales</taxon>
        <taxon>Erythrobacteraceae</taxon>
        <taxon>Allopontixanthobacter</taxon>
    </lineage>
</organism>
<dbReference type="InterPro" id="IPR038488">
    <property type="entry name" value="Integrase_DNA-bd_sf"/>
</dbReference>
<dbReference type="InterPro" id="IPR010998">
    <property type="entry name" value="Integrase_recombinase_N"/>
</dbReference>
<keyword evidence="4" id="KW-0233">DNA recombination</keyword>
<comment type="caution">
    <text evidence="8">The sequence shown here is derived from an EMBL/GenBank/DDBJ whole genome shotgun (WGS) entry which is preliminary data.</text>
</comment>
<keyword evidence="3 5" id="KW-0238">DNA-binding</keyword>
<dbReference type="Gene3D" id="1.10.150.130">
    <property type="match status" value="1"/>
</dbReference>
<dbReference type="EMBL" id="WTYU01000001">
    <property type="protein sequence ID" value="MXP14021.1"/>
    <property type="molecule type" value="Genomic_DNA"/>
</dbReference>
<name>A0A6L7GH64_9SPHN</name>
<dbReference type="InterPro" id="IPR013762">
    <property type="entry name" value="Integrase-like_cat_sf"/>
</dbReference>
<evidence type="ECO:0000259" key="6">
    <source>
        <dbReference type="PROSITE" id="PS51898"/>
    </source>
</evidence>
<dbReference type="InterPro" id="IPR011010">
    <property type="entry name" value="DNA_brk_join_enz"/>
</dbReference>
<dbReference type="PROSITE" id="PS51900">
    <property type="entry name" value="CB"/>
    <property type="match status" value="1"/>
</dbReference>
<dbReference type="GO" id="GO:0006310">
    <property type="term" value="P:DNA recombination"/>
    <property type="evidence" value="ECO:0007669"/>
    <property type="project" value="UniProtKB-KW"/>
</dbReference>
<reference evidence="8 9" key="1">
    <citation type="submission" date="2019-12" db="EMBL/GenBank/DDBJ databases">
        <title>Genomic-based taxomic classification of the family Erythrobacteraceae.</title>
        <authorList>
            <person name="Xu L."/>
        </authorList>
    </citation>
    <scope>NUCLEOTIDE SEQUENCE [LARGE SCALE GENOMIC DNA]</scope>
    <source>
        <strain evidence="8 9">KCTC 52259</strain>
    </source>
</reference>
<comment type="similarity">
    <text evidence="1">Belongs to the 'phage' integrase family.</text>
</comment>
<dbReference type="SUPFAM" id="SSF56349">
    <property type="entry name" value="DNA breaking-rejoining enzymes"/>
    <property type="match status" value="1"/>
</dbReference>
<evidence type="ECO:0000256" key="5">
    <source>
        <dbReference type="PROSITE-ProRule" id="PRU01248"/>
    </source>
</evidence>
<dbReference type="PANTHER" id="PTHR30629">
    <property type="entry name" value="PROPHAGE INTEGRASE"/>
    <property type="match status" value="1"/>
</dbReference>
<dbReference type="InterPro" id="IPR050808">
    <property type="entry name" value="Phage_Integrase"/>
</dbReference>
<dbReference type="InterPro" id="IPR002104">
    <property type="entry name" value="Integrase_catalytic"/>
</dbReference>
<evidence type="ECO:0000313" key="9">
    <source>
        <dbReference type="Proteomes" id="UP000473531"/>
    </source>
</evidence>
<dbReference type="PROSITE" id="PS51898">
    <property type="entry name" value="TYR_RECOMBINASE"/>
    <property type="match status" value="1"/>
</dbReference>
<dbReference type="AlphaFoldDB" id="A0A6L7GH64"/>
<accession>A0A6L7GH64</accession>
<evidence type="ECO:0000259" key="7">
    <source>
        <dbReference type="PROSITE" id="PS51900"/>
    </source>
</evidence>
<dbReference type="InterPro" id="IPR025166">
    <property type="entry name" value="Integrase_DNA_bind_dom"/>
</dbReference>
<dbReference type="Gene3D" id="1.10.443.10">
    <property type="entry name" value="Intergrase catalytic core"/>
    <property type="match status" value="1"/>
</dbReference>
<evidence type="ECO:0000256" key="2">
    <source>
        <dbReference type="ARBA" id="ARBA00022908"/>
    </source>
</evidence>
<dbReference type="GO" id="GO:0015074">
    <property type="term" value="P:DNA integration"/>
    <property type="evidence" value="ECO:0007669"/>
    <property type="project" value="UniProtKB-KW"/>
</dbReference>
<evidence type="ECO:0000256" key="1">
    <source>
        <dbReference type="ARBA" id="ARBA00008857"/>
    </source>
</evidence>
<evidence type="ECO:0000256" key="4">
    <source>
        <dbReference type="ARBA" id="ARBA00023172"/>
    </source>
</evidence>
<gene>
    <name evidence="8" type="ORF">GRI44_04570</name>
</gene>
<dbReference type="Pfam" id="PF13356">
    <property type="entry name" value="Arm-DNA-bind_3"/>
    <property type="match status" value="1"/>
</dbReference>
<dbReference type="Proteomes" id="UP000473531">
    <property type="component" value="Unassembled WGS sequence"/>
</dbReference>
<feature type="domain" description="Tyr recombinase" evidence="6">
    <location>
        <begin position="225"/>
        <end position="428"/>
    </location>
</feature>
<feature type="domain" description="Core-binding (CB)" evidence="7">
    <location>
        <begin position="124"/>
        <end position="204"/>
    </location>
</feature>
<dbReference type="PANTHER" id="PTHR30629:SF2">
    <property type="entry name" value="PROPHAGE INTEGRASE INTS-RELATED"/>
    <property type="match status" value="1"/>
</dbReference>
<dbReference type="GO" id="GO:0003677">
    <property type="term" value="F:DNA binding"/>
    <property type="evidence" value="ECO:0007669"/>
    <property type="project" value="UniProtKB-UniRule"/>
</dbReference>
<proteinExistence type="inferred from homology"/>
<keyword evidence="2" id="KW-0229">DNA integration</keyword>
<dbReference type="OrthoDB" id="7615137at2"/>
<sequence length="454" mass="51293">MPTPKEELTVKRLENLIPALQGQRYEISDTHVKGMRVRVGDAAVESGDRRRKGKAAHISFVLLARFKLGASPTRRTLGTFPELSLTDARQKAVEWKALIRKGVDPADEIARVRRDEETARQNRRTLSEILDQYEREKLCNLRSGDATRRALDGKSGLLSTFLDREPSTITRAEIRAKVRSRAAESPISANRQLAYANAFFNWCLREEIVQENPARFIAKPSQEKSRDRYHSTDELREIWVATEKLGYPFGPWLRLVILLPMRRKELAAIPISEIELGDEDATESIWTLPAGRTKNASALKVPIPPLARSIILEAINDKGRPAKSPFVFSTTEKTPISGFAKAKRRLDSLIDRQRIESANEAAVDPVPMPHWTVHDLRTTFTTLACAKLNIDAGVADRILNHVASATTSKLTRTYNQFDLFERRREALYAWENFIRAEVIGPKSEKVVPIRQASA</sequence>
<protein>
    <submittedName>
        <fullName evidence="8">Integrase arm-type DNA-binding domain-containing protein</fullName>
    </submittedName>
</protein>
<dbReference type="Gene3D" id="3.30.160.390">
    <property type="entry name" value="Integrase, DNA-binding domain"/>
    <property type="match status" value="1"/>
</dbReference>